<evidence type="ECO:0000259" key="10">
    <source>
        <dbReference type="PROSITE" id="PS50011"/>
    </source>
</evidence>
<dbReference type="GO" id="GO:0005737">
    <property type="term" value="C:cytoplasm"/>
    <property type="evidence" value="ECO:0007669"/>
    <property type="project" value="TreeGrafter"/>
</dbReference>
<dbReference type="GO" id="GO:0005524">
    <property type="term" value="F:ATP binding"/>
    <property type="evidence" value="ECO:0007669"/>
    <property type="project" value="UniProtKB-KW"/>
</dbReference>
<evidence type="ECO:0000256" key="3">
    <source>
        <dbReference type="ARBA" id="ARBA00022527"/>
    </source>
</evidence>
<feature type="domain" description="Protein kinase" evidence="10">
    <location>
        <begin position="127"/>
        <end position="417"/>
    </location>
</feature>
<evidence type="ECO:0000256" key="5">
    <source>
        <dbReference type="ARBA" id="ARBA00022741"/>
    </source>
</evidence>
<protein>
    <recommendedName>
        <fullName evidence="2">non-specific serine/threonine protein kinase</fullName>
        <ecNumber evidence="2">2.7.11.1</ecNumber>
    </recommendedName>
</protein>
<sequence length="472" mass="54315">MFSCERSLRFAASPGVFNYRPNCTNYPPDVFSAGFRFLSGPFRTYRAPAAVYCTGLESRDALPALCQDAVDRDRAEPGCSKEDALALQSLRPVKITNFEVLQAVGPRPSRPALEQKKTIWKINFVEYEMGALLGRGRSGTEVLEAVRLEDGLQVAVKIVPWHTFYFLLLVSFALLDKCKKKTSQLVHGWLKLFLMNASQFFLFEDHDVIVPKEVVLHLAVDQEPRFSEIIQLLDWDVTHMGCIMVLERPMHSQPLDEFIISYRGSFPEDLAQVIMRQVVTAAQVCCQRLVFHKDIKLENLLIDPKTLKVKLIDFGSGEILMSGGYETFEGTMEYCPPEYLTVGRYCGEPATVWSLGILSYVMLRLKFPRNRQLKKLDEGTWRKRRLSMECHDFLHRCLQTEPSNRLQLDEVLLHPWFNVNACFVGPQQPFLSGFGRFIQFRHVNRRDWSLQIFPDVLEDTYFLEDRAAFVAF</sequence>
<dbReference type="InterPro" id="IPR000719">
    <property type="entry name" value="Prot_kinase_dom"/>
</dbReference>
<name>A0A553RGY2_9TELE</name>
<dbReference type="PROSITE" id="PS00108">
    <property type="entry name" value="PROTEIN_KINASE_ST"/>
    <property type="match status" value="1"/>
</dbReference>
<comment type="catalytic activity">
    <reaction evidence="9">
        <text>L-seryl-[protein] + ATP = O-phospho-L-seryl-[protein] + ADP + H(+)</text>
        <dbReference type="Rhea" id="RHEA:17989"/>
        <dbReference type="Rhea" id="RHEA-COMP:9863"/>
        <dbReference type="Rhea" id="RHEA-COMP:11604"/>
        <dbReference type="ChEBI" id="CHEBI:15378"/>
        <dbReference type="ChEBI" id="CHEBI:29999"/>
        <dbReference type="ChEBI" id="CHEBI:30616"/>
        <dbReference type="ChEBI" id="CHEBI:83421"/>
        <dbReference type="ChEBI" id="CHEBI:456216"/>
        <dbReference type="EC" id="2.7.11.1"/>
    </reaction>
</comment>
<evidence type="ECO:0000256" key="4">
    <source>
        <dbReference type="ARBA" id="ARBA00022679"/>
    </source>
</evidence>
<dbReference type="Proteomes" id="UP000316079">
    <property type="component" value="Unassembled WGS sequence"/>
</dbReference>
<dbReference type="FunFam" id="1.10.510.10:FF:000392">
    <property type="entry name" value="Pim proto-oncogene, serine/threonine kinase,-related 152"/>
    <property type="match status" value="1"/>
</dbReference>
<dbReference type="GO" id="GO:0004674">
    <property type="term" value="F:protein serine/threonine kinase activity"/>
    <property type="evidence" value="ECO:0007669"/>
    <property type="project" value="UniProtKB-KW"/>
</dbReference>
<dbReference type="PANTHER" id="PTHR22984">
    <property type="entry name" value="SERINE/THREONINE-PROTEIN KINASE PIM"/>
    <property type="match status" value="1"/>
</dbReference>
<dbReference type="AlphaFoldDB" id="A0A553RGY2"/>
<dbReference type="GO" id="GO:0043066">
    <property type="term" value="P:negative regulation of apoptotic process"/>
    <property type="evidence" value="ECO:0007669"/>
    <property type="project" value="TreeGrafter"/>
</dbReference>
<evidence type="ECO:0000256" key="1">
    <source>
        <dbReference type="ARBA" id="ARBA00005505"/>
    </source>
</evidence>
<evidence type="ECO:0000256" key="7">
    <source>
        <dbReference type="ARBA" id="ARBA00022840"/>
    </source>
</evidence>
<comment type="catalytic activity">
    <reaction evidence="8">
        <text>L-threonyl-[protein] + ATP = O-phospho-L-threonyl-[protein] + ADP + H(+)</text>
        <dbReference type="Rhea" id="RHEA:46608"/>
        <dbReference type="Rhea" id="RHEA-COMP:11060"/>
        <dbReference type="Rhea" id="RHEA-COMP:11605"/>
        <dbReference type="ChEBI" id="CHEBI:15378"/>
        <dbReference type="ChEBI" id="CHEBI:30013"/>
        <dbReference type="ChEBI" id="CHEBI:30616"/>
        <dbReference type="ChEBI" id="CHEBI:61977"/>
        <dbReference type="ChEBI" id="CHEBI:456216"/>
        <dbReference type="EC" id="2.7.11.1"/>
    </reaction>
</comment>
<evidence type="ECO:0000256" key="9">
    <source>
        <dbReference type="ARBA" id="ARBA00048679"/>
    </source>
</evidence>
<dbReference type="EMBL" id="SRMA01024105">
    <property type="protein sequence ID" value="TRZ01430.1"/>
    <property type="molecule type" value="Genomic_DNA"/>
</dbReference>
<dbReference type="Pfam" id="PF00069">
    <property type="entry name" value="Pkinase"/>
    <property type="match status" value="1"/>
</dbReference>
<dbReference type="STRING" id="623744.A0A553RGY2"/>
<dbReference type="InterPro" id="IPR011009">
    <property type="entry name" value="Kinase-like_dom_sf"/>
</dbReference>
<evidence type="ECO:0000256" key="6">
    <source>
        <dbReference type="ARBA" id="ARBA00022777"/>
    </source>
</evidence>
<evidence type="ECO:0000256" key="2">
    <source>
        <dbReference type="ARBA" id="ARBA00012513"/>
    </source>
</evidence>
<organism evidence="11 12">
    <name type="scientific">Danionella cerebrum</name>
    <dbReference type="NCBI Taxonomy" id="2873325"/>
    <lineage>
        <taxon>Eukaryota</taxon>
        <taxon>Metazoa</taxon>
        <taxon>Chordata</taxon>
        <taxon>Craniata</taxon>
        <taxon>Vertebrata</taxon>
        <taxon>Euteleostomi</taxon>
        <taxon>Actinopterygii</taxon>
        <taxon>Neopterygii</taxon>
        <taxon>Teleostei</taxon>
        <taxon>Ostariophysi</taxon>
        <taxon>Cypriniformes</taxon>
        <taxon>Danionidae</taxon>
        <taxon>Danioninae</taxon>
        <taxon>Danionella</taxon>
    </lineage>
</organism>
<dbReference type="Gene3D" id="3.30.200.20">
    <property type="entry name" value="Phosphorylase Kinase, domain 1"/>
    <property type="match status" value="2"/>
</dbReference>
<reference evidence="11 12" key="1">
    <citation type="journal article" date="2019" name="Sci. Data">
        <title>Hybrid genome assembly and annotation of Danionella translucida.</title>
        <authorList>
            <person name="Kadobianskyi M."/>
            <person name="Schulze L."/>
            <person name="Schuelke M."/>
            <person name="Judkewitz B."/>
        </authorList>
    </citation>
    <scope>NUCLEOTIDE SEQUENCE [LARGE SCALE GENOMIC DNA]</scope>
    <source>
        <strain evidence="11 12">Bolton</strain>
    </source>
</reference>
<comment type="similarity">
    <text evidence="1">Belongs to the protein kinase superfamily. CAMK Ser/Thr protein kinase family. PIM subfamily.</text>
</comment>
<dbReference type="SUPFAM" id="SSF56112">
    <property type="entry name" value="Protein kinase-like (PK-like)"/>
    <property type="match status" value="1"/>
</dbReference>
<dbReference type="GO" id="GO:0007346">
    <property type="term" value="P:regulation of mitotic cell cycle"/>
    <property type="evidence" value="ECO:0007669"/>
    <property type="project" value="TreeGrafter"/>
</dbReference>
<keyword evidence="4" id="KW-0808">Transferase</keyword>
<proteinExistence type="inferred from homology"/>
<comment type="caution">
    <text evidence="11">The sequence shown here is derived from an EMBL/GenBank/DDBJ whole genome shotgun (WGS) entry which is preliminary data.</text>
</comment>
<dbReference type="InterPro" id="IPR008271">
    <property type="entry name" value="Ser/Thr_kinase_AS"/>
</dbReference>
<dbReference type="OrthoDB" id="8596411at2759"/>
<keyword evidence="12" id="KW-1185">Reference proteome</keyword>
<dbReference type="Gene3D" id="1.10.510.10">
    <property type="entry name" value="Transferase(Phosphotransferase) domain 1"/>
    <property type="match status" value="1"/>
</dbReference>
<accession>A0A553RGY2</accession>
<evidence type="ECO:0000313" key="12">
    <source>
        <dbReference type="Proteomes" id="UP000316079"/>
    </source>
</evidence>
<keyword evidence="7" id="KW-0067">ATP-binding</keyword>
<keyword evidence="3" id="KW-0723">Serine/threonine-protein kinase</keyword>
<keyword evidence="5" id="KW-0547">Nucleotide-binding</keyword>
<dbReference type="PROSITE" id="PS50011">
    <property type="entry name" value="PROTEIN_KINASE_DOM"/>
    <property type="match status" value="1"/>
</dbReference>
<evidence type="ECO:0000256" key="8">
    <source>
        <dbReference type="ARBA" id="ARBA00047899"/>
    </source>
</evidence>
<dbReference type="SMART" id="SM00220">
    <property type="entry name" value="S_TKc"/>
    <property type="match status" value="1"/>
</dbReference>
<keyword evidence="6" id="KW-0418">Kinase</keyword>
<dbReference type="InterPro" id="IPR051138">
    <property type="entry name" value="PIM_Ser/Thr_kinase"/>
</dbReference>
<dbReference type="EC" id="2.7.11.1" evidence="2"/>
<gene>
    <name evidence="11" type="ORF">DNTS_012417</name>
</gene>
<evidence type="ECO:0000313" key="11">
    <source>
        <dbReference type="EMBL" id="TRZ01430.1"/>
    </source>
</evidence>
<dbReference type="PANTHER" id="PTHR22984:SF11">
    <property type="entry name" value="AURORA KINASE-RELATED"/>
    <property type="match status" value="1"/>
</dbReference>